<reference evidence="1" key="1">
    <citation type="submission" date="2021-06" db="EMBL/GenBank/DDBJ databases">
        <authorList>
            <person name="Kallberg Y."/>
            <person name="Tangrot J."/>
            <person name="Rosling A."/>
        </authorList>
    </citation>
    <scope>NUCLEOTIDE SEQUENCE</scope>
    <source>
        <strain evidence="1">AZ414A</strain>
    </source>
</reference>
<dbReference type="EMBL" id="CAJVPK010001658">
    <property type="protein sequence ID" value="CAG8594476.1"/>
    <property type="molecule type" value="Genomic_DNA"/>
</dbReference>
<evidence type="ECO:0000313" key="1">
    <source>
        <dbReference type="EMBL" id="CAG8594476.1"/>
    </source>
</evidence>
<gene>
    <name evidence="1" type="ORF">DEBURN_LOCUS9219</name>
</gene>
<dbReference type="Proteomes" id="UP000789706">
    <property type="component" value="Unassembled WGS sequence"/>
</dbReference>
<keyword evidence="2" id="KW-1185">Reference proteome</keyword>
<comment type="caution">
    <text evidence="1">The sequence shown here is derived from an EMBL/GenBank/DDBJ whole genome shotgun (WGS) entry which is preliminary data.</text>
</comment>
<name>A0A9N9CA06_9GLOM</name>
<organism evidence="1 2">
    <name type="scientific">Diversispora eburnea</name>
    <dbReference type="NCBI Taxonomy" id="1213867"/>
    <lineage>
        <taxon>Eukaryota</taxon>
        <taxon>Fungi</taxon>
        <taxon>Fungi incertae sedis</taxon>
        <taxon>Mucoromycota</taxon>
        <taxon>Glomeromycotina</taxon>
        <taxon>Glomeromycetes</taxon>
        <taxon>Diversisporales</taxon>
        <taxon>Diversisporaceae</taxon>
        <taxon>Diversispora</taxon>
    </lineage>
</organism>
<accession>A0A9N9CA06</accession>
<dbReference type="OrthoDB" id="2418101at2759"/>
<evidence type="ECO:0000313" key="2">
    <source>
        <dbReference type="Proteomes" id="UP000789706"/>
    </source>
</evidence>
<feature type="non-terminal residue" evidence="1">
    <location>
        <position position="1"/>
    </location>
</feature>
<proteinExistence type="predicted"/>
<dbReference type="AlphaFoldDB" id="A0A9N9CA06"/>
<sequence length="191" mass="22171">RGNIPIERFVSRMKAKHSRELSPESLAKALDPNVKDEESQKLAIKWLKRYIKDLRDDPKKDEVIISHLWKDATTHAEKICSGISEAGMTRPSGISTRYNDYLNALDRIAGSTRSKLSDLLSKLSKLNVDYRNVIYELIVHAQKYKPDITILEEYIFRFNMELECEILIVFRNTWYEVIGLKIARLQALSIM</sequence>
<protein>
    <submittedName>
        <fullName evidence="1">2836_t:CDS:1</fullName>
    </submittedName>
</protein>